<dbReference type="AlphaFoldDB" id="A0A1H9APR7"/>
<dbReference type="EMBL" id="FOEI01000002">
    <property type="protein sequence ID" value="SEP78649.1"/>
    <property type="molecule type" value="Genomic_DNA"/>
</dbReference>
<protein>
    <submittedName>
        <fullName evidence="1">Uncharacterized protein</fullName>
    </submittedName>
</protein>
<proteinExistence type="predicted"/>
<dbReference type="Proteomes" id="UP000198648">
    <property type="component" value="Unassembled WGS sequence"/>
</dbReference>
<evidence type="ECO:0000313" key="1">
    <source>
        <dbReference type="EMBL" id="SEP78649.1"/>
    </source>
</evidence>
<gene>
    <name evidence="1" type="ORF">SAMN05444005_102268</name>
</gene>
<dbReference type="STRING" id="1299341.SAMN05444005_102268"/>
<evidence type="ECO:0000313" key="2">
    <source>
        <dbReference type="Proteomes" id="UP000198648"/>
    </source>
</evidence>
<reference evidence="1 2" key="1">
    <citation type="submission" date="2016-10" db="EMBL/GenBank/DDBJ databases">
        <authorList>
            <person name="de Groot N.N."/>
        </authorList>
    </citation>
    <scope>NUCLEOTIDE SEQUENCE [LARGE SCALE GENOMIC DNA]</scope>
    <source>
        <strain evidence="1 2">DSM 27078</strain>
    </source>
</reference>
<name>A0A1H9APR7_9FLAO</name>
<organism evidence="1 2">
    <name type="scientific">Flavobacterium urocaniciphilum</name>
    <dbReference type="NCBI Taxonomy" id="1299341"/>
    <lineage>
        <taxon>Bacteria</taxon>
        <taxon>Pseudomonadati</taxon>
        <taxon>Bacteroidota</taxon>
        <taxon>Flavobacteriia</taxon>
        <taxon>Flavobacteriales</taxon>
        <taxon>Flavobacteriaceae</taxon>
        <taxon>Flavobacterium</taxon>
    </lineage>
</organism>
<sequence length="49" mass="5688">MKKFKIKVTKIAVNFESSTAKDLIHYSKIINQIQIKNSIHFNINLNSLL</sequence>
<keyword evidence="2" id="KW-1185">Reference proteome</keyword>
<accession>A0A1H9APR7</accession>